<evidence type="ECO:0000313" key="3">
    <source>
        <dbReference type="Proteomes" id="UP000001555"/>
    </source>
</evidence>
<dbReference type="EnsemblMetazoa" id="ISCW013806-RA">
    <property type="protein sequence ID" value="ISCW013806-PA"/>
    <property type="gene ID" value="ISCW013806"/>
</dbReference>
<dbReference type="VEuPathDB" id="VectorBase:ISCI013806"/>
<accession>B7QHS8</accession>
<dbReference type="AlphaFoldDB" id="B7QHS8"/>
<dbReference type="EMBL" id="ABJB010201892">
    <property type="status" value="NOT_ANNOTATED_CDS"/>
    <property type="molecule type" value="Genomic_DNA"/>
</dbReference>
<dbReference type="HOGENOM" id="CLU_2760658_0_0_1"/>
<name>B7QHS8_IXOSC</name>
<evidence type="ECO:0000313" key="1">
    <source>
        <dbReference type="EMBL" id="EEC18400.1"/>
    </source>
</evidence>
<organism>
    <name type="scientific">Ixodes scapularis</name>
    <name type="common">Black-legged tick</name>
    <name type="synonym">Deer tick</name>
    <dbReference type="NCBI Taxonomy" id="6945"/>
    <lineage>
        <taxon>Eukaryota</taxon>
        <taxon>Metazoa</taxon>
        <taxon>Ecdysozoa</taxon>
        <taxon>Arthropoda</taxon>
        <taxon>Chelicerata</taxon>
        <taxon>Arachnida</taxon>
        <taxon>Acari</taxon>
        <taxon>Parasitiformes</taxon>
        <taxon>Ixodida</taxon>
        <taxon>Ixodoidea</taxon>
        <taxon>Ixodidae</taxon>
        <taxon>Ixodinae</taxon>
        <taxon>Ixodes</taxon>
    </lineage>
</organism>
<dbReference type="Proteomes" id="UP000001555">
    <property type="component" value="Unassembled WGS sequence"/>
</dbReference>
<evidence type="ECO:0000313" key="2">
    <source>
        <dbReference type="EnsemblMetazoa" id="ISCW013806-PA"/>
    </source>
</evidence>
<sequence length="70" mass="7496">MCVRVLLCFEDTVKSRYLNLSGFFQSAGVAALDSVKQGRCVVTAPVGRAAAEWAEEVGTGARQHSSRPIP</sequence>
<reference evidence="1 3" key="1">
    <citation type="submission" date="2008-03" db="EMBL/GenBank/DDBJ databases">
        <title>Annotation of Ixodes scapularis.</title>
        <authorList>
            <consortium name="Ixodes scapularis Genome Project Consortium"/>
            <person name="Caler E."/>
            <person name="Hannick L.I."/>
            <person name="Bidwell S."/>
            <person name="Joardar V."/>
            <person name="Thiagarajan M."/>
            <person name="Amedeo P."/>
            <person name="Galinsky K.J."/>
            <person name="Schobel S."/>
            <person name="Inman J."/>
            <person name="Hostetler J."/>
            <person name="Miller J."/>
            <person name="Hammond M."/>
            <person name="Megy K."/>
            <person name="Lawson D."/>
            <person name="Kodira C."/>
            <person name="Sutton G."/>
            <person name="Meyer J."/>
            <person name="Hill C.A."/>
            <person name="Birren B."/>
            <person name="Nene V."/>
            <person name="Collins F."/>
            <person name="Alarcon-Chaidez F."/>
            <person name="Wikel S."/>
            <person name="Strausberg R."/>
        </authorList>
    </citation>
    <scope>NUCLEOTIDE SEQUENCE [LARGE SCALE GENOMIC DNA]</scope>
    <source>
        <strain evidence="3">Wikel</strain>
        <strain evidence="1">Wikel colony</strain>
    </source>
</reference>
<gene>
    <name evidence="1" type="ORF">IscW_ISCW013806</name>
</gene>
<proteinExistence type="predicted"/>
<dbReference type="EMBL" id="DS941514">
    <property type="protein sequence ID" value="EEC18400.1"/>
    <property type="molecule type" value="Genomic_DNA"/>
</dbReference>
<dbReference type="InParanoid" id="B7QHS8"/>
<keyword evidence="3" id="KW-1185">Reference proteome</keyword>
<reference evidence="2" key="2">
    <citation type="submission" date="2020-05" db="UniProtKB">
        <authorList>
            <consortium name="EnsemblMetazoa"/>
        </authorList>
    </citation>
    <scope>IDENTIFICATION</scope>
    <source>
        <strain evidence="2">wikel</strain>
    </source>
</reference>
<dbReference type="VEuPathDB" id="VectorBase:ISCW013806"/>
<dbReference type="PaxDb" id="6945-B7QHS8"/>
<protein>
    <submittedName>
        <fullName evidence="1 2">Uncharacterized protein</fullName>
    </submittedName>
</protein>